<protein>
    <recommendedName>
        <fullName evidence="2">CUE domain-containing protein</fullName>
    </recommendedName>
</protein>
<evidence type="ECO:0000259" key="2">
    <source>
        <dbReference type="PROSITE" id="PS51140"/>
    </source>
</evidence>
<dbReference type="EMBL" id="JANAWD010000143">
    <property type="protein sequence ID" value="KAJ3485731.1"/>
    <property type="molecule type" value="Genomic_DNA"/>
</dbReference>
<proteinExistence type="predicted"/>
<feature type="compositionally biased region" description="Basic and acidic residues" evidence="1">
    <location>
        <begin position="399"/>
        <end position="417"/>
    </location>
</feature>
<keyword evidence="4" id="KW-1185">Reference proteome</keyword>
<evidence type="ECO:0000256" key="1">
    <source>
        <dbReference type="SAM" id="MobiDB-lite"/>
    </source>
</evidence>
<feature type="region of interest" description="Disordered" evidence="1">
    <location>
        <begin position="282"/>
        <end position="302"/>
    </location>
</feature>
<reference evidence="3" key="1">
    <citation type="submission" date="2022-07" db="EMBL/GenBank/DDBJ databases">
        <title>Genome Sequence of Physisporinus lineatus.</title>
        <authorList>
            <person name="Buettner E."/>
        </authorList>
    </citation>
    <scope>NUCLEOTIDE SEQUENCE</scope>
    <source>
        <strain evidence="3">VT162</strain>
    </source>
</reference>
<dbReference type="PROSITE" id="PS51140">
    <property type="entry name" value="CUE"/>
    <property type="match status" value="1"/>
</dbReference>
<dbReference type="Proteomes" id="UP001212997">
    <property type="component" value="Unassembled WGS sequence"/>
</dbReference>
<feature type="domain" description="CUE" evidence="2">
    <location>
        <begin position="73"/>
        <end position="120"/>
    </location>
</feature>
<dbReference type="PANTHER" id="PTHR21494">
    <property type="entry name" value="ACTIVATING SIGNAL COINTEGRATOR 1 COMPLEX SUBUNIT 2 ASC-1 COMPLEX SUBUNIT P100"/>
    <property type="match status" value="1"/>
</dbReference>
<feature type="compositionally biased region" description="Basic and acidic residues" evidence="1">
    <location>
        <begin position="285"/>
        <end position="295"/>
    </location>
</feature>
<feature type="compositionally biased region" description="Basic residues" evidence="1">
    <location>
        <begin position="418"/>
        <end position="428"/>
    </location>
</feature>
<comment type="caution">
    <text evidence="3">The sequence shown here is derived from an EMBL/GenBank/DDBJ whole genome shotgun (WGS) entry which is preliminary data.</text>
</comment>
<evidence type="ECO:0000313" key="3">
    <source>
        <dbReference type="EMBL" id="KAJ3485731.1"/>
    </source>
</evidence>
<dbReference type="PANTHER" id="PTHR21494:SF0">
    <property type="entry name" value="ACTIVATING SIGNAL COINTEGRATOR 1 COMPLEX SUBUNIT 2"/>
    <property type="match status" value="1"/>
</dbReference>
<dbReference type="AlphaFoldDB" id="A0AAD5YEI0"/>
<dbReference type="InterPro" id="IPR052586">
    <property type="entry name" value="ASCC2"/>
</dbReference>
<feature type="compositionally biased region" description="Acidic residues" evidence="1">
    <location>
        <begin position="222"/>
        <end position="231"/>
    </location>
</feature>
<accession>A0AAD5YEI0</accession>
<feature type="compositionally biased region" description="Acidic residues" evidence="1">
    <location>
        <begin position="242"/>
        <end position="255"/>
    </location>
</feature>
<dbReference type="InterPro" id="IPR041800">
    <property type="entry name" value="ASCC2_CUE"/>
</dbReference>
<gene>
    <name evidence="3" type="ORF">NLI96_g4753</name>
</gene>
<organism evidence="3 4">
    <name type="scientific">Meripilus lineatus</name>
    <dbReference type="NCBI Taxonomy" id="2056292"/>
    <lineage>
        <taxon>Eukaryota</taxon>
        <taxon>Fungi</taxon>
        <taxon>Dikarya</taxon>
        <taxon>Basidiomycota</taxon>
        <taxon>Agaricomycotina</taxon>
        <taxon>Agaricomycetes</taxon>
        <taxon>Polyporales</taxon>
        <taxon>Meripilaceae</taxon>
        <taxon>Meripilus</taxon>
    </lineage>
</organism>
<dbReference type="Gene3D" id="1.10.8.10">
    <property type="entry name" value="DNA helicase RuvA subunit, C-terminal domain"/>
    <property type="match status" value="1"/>
</dbReference>
<feature type="region of interest" description="Disordered" evidence="1">
    <location>
        <begin position="325"/>
        <end position="434"/>
    </location>
</feature>
<dbReference type="GO" id="GO:0043130">
    <property type="term" value="F:ubiquitin binding"/>
    <property type="evidence" value="ECO:0007669"/>
    <property type="project" value="InterPro"/>
</dbReference>
<feature type="region of interest" description="Disordered" evidence="1">
    <location>
        <begin position="203"/>
        <end position="265"/>
    </location>
</feature>
<dbReference type="CDD" id="cd14364">
    <property type="entry name" value="CUE_ASCC2"/>
    <property type="match status" value="1"/>
</dbReference>
<name>A0AAD5YEI0_9APHY</name>
<dbReference type="InterPro" id="IPR003892">
    <property type="entry name" value="CUE"/>
</dbReference>
<sequence>MANSERALLLSSTLESLDATSREDAGAFKFLLHSSGAAAGIDVAGHREKPLYTGGKGKGKAKATLPAPEDDPALDVAVSQVLDVFPDQDPQYLRHLLAYPDYPFKGNAERLIEALLEGTAPSPEDAAAAQLTQSDDLQSPPIENEYRFTQDRRNIFDDEEMDLSRVRTGKKAESSSEFLQDRAFMSEMKSSILQRAEAAAYDFDDDDDQPHYSAHKGRDVAFEDDEDDVDEGSVVYVRDGGESQEEGNSDDDSEEDRVKETSKDPNTILELAYLRDPKLFANDAQTRRSKERADLKAQTGWSDEQIQGWKVMLERNPHKDRILQKHEFSGNQRGMVVNPIPSGSQSQDNRGRGRGRGRGNRGQDRGRGGGGRGGGDRGRGGGGRGRGGGHHGEGGPSDETSKERAWKDKNKARQANHDRKRGHDKKMSRMGGPS</sequence>
<evidence type="ECO:0000313" key="4">
    <source>
        <dbReference type="Proteomes" id="UP001212997"/>
    </source>
</evidence>